<protein>
    <recommendedName>
        <fullName evidence="7">Amino acid permease/ SLC12A domain-containing protein</fullName>
    </recommendedName>
</protein>
<feature type="transmembrane region" description="Helical" evidence="6">
    <location>
        <begin position="181"/>
        <end position="201"/>
    </location>
</feature>
<feature type="region of interest" description="Disordered" evidence="5">
    <location>
        <begin position="1"/>
        <end position="30"/>
    </location>
</feature>
<sequence length="361" mass="38060">MSDDGTMRVSEEPMGADPANSRGEMQHGHAAAQTRLKNRHLYMIAMGGCIGTAYLVGSGRTLSRGGPALALAGFVTTSATVWVFATLMFEMAACMPLHGAGADTYATRLLSRSFGFAMGWNYWYAYAMLVPFEVTAATLVVGYWSPPVPDAVLITILVVAVAGLNYLPVGHSGEAEFVFSSLKLGMLTGIMVLSVVVAAGGGPTGDRLAFRYWRDPGPANPWLVAGGKGELVSFIGVLVSVVLPLSFLGEMVAMCGGETEEPRRTIPRASRALLAPGPGRRLSSLASRRRASPSWTTLSMPSSSARRGLPATSTCTWRRAPCTRSPWRATRPGSLPGATNGACRTGRSRAARGSPCSPIST</sequence>
<evidence type="ECO:0000313" key="9">
    <source>
        <dbReference type="Proteomes" id="UP001144673"/>
    </source>
</evidence>
<dbReference type="Gene3D" id="1.20.1740.10">
    <property type="entry name" value="Amino acid/polyamine transporter I"/>
    <property type="match status" value="1"/>
</dbReference>
<accession>A0A9W8QA24</accession>
<keyword evidence="4 6" id="KW-0472">Membrane</keyword>
<dbReference type="PANTHER" id="PTHR43341:SF38">
    <property type="entry name" value="PROLINE TRANSPORTER (EUROFUNG)"/>
    <property type="match status" value="1"/>
</dbReference>
<feature type="region of interest" description="Disordered" evidence="5">
    <location>
        <begin position="270"/>
        <end position="361"/>
    </location>
</feature>
<organism evidence="8 9">
    <name type="scientific">Akanthomyces muscarius</name>
    <name type="common">Entomopathogenic fungus</name>
    <name type="synonym">Lecanicillium muscarium</name>
    <dbReference type="NCBI Taxonomy" id="2231603"/>
    <lineage>
        <taxon>Eukaryota</taxon>
        <taxon>Fungi</taxon>
        <taxon>Dikarya</taxon>
        <taxon>Ascomycota</taxon>
        <taxon>Pezizomycotina</taxon>
        <taxon>Sordariomycetes</taxon>
        <taxon>Hypocreomycetidae</taxon>
        <taxon>Hypocreales</taxon>
        <taxon>Cordycipitaceae</taxon>
        <taxon>Akanthomyces</taxon>
    </lineage>
</organism>
<feature type="compositionally biased region" description="Low complexity" evidence="5">
    <location>
        <begin position="277"/>
        <end position="286"/>
    </location>
</feature>
<feature type="transmembrane region" description="Helical" evidence="6">
    <location>
        <begin position="151"/>
        <end position="169"/>
    </location>
</feature>
<reference evidence="8" key="1">
    <citation type="journal article" date="2023" name="Access Microbiol">
        <title>De-novo genome assembly for Akanthomyces muscarius, a biocontrol agent of insect agricultural pests.</title>
        <authorList>
            <person name="Erdos Z."/>
            <person name="Studholme D.J."/>
            <person name="Raymond B."/>
            <person name="Sharma M."/>
        </authorList>
    </citation>
    <scope>NUCLEOTIDE SEQUENCE</scope>
    <source>
        <strain evidence="8">Ve6</strain>
    </source>
</reference>
<keyword evidence="2 6" id="KW-0812">Transmembrane</keyword>
<evidence type="ECO:0000313" key="8">
    <source>
        <dbReference type="EMBL" id="KAJ4150880.1"/>
    </source>
</evidence>
<evidence type="ECO:0000256" key="3">
    <source>
        <dbReference type="ARBA" id="ARBA00022989"/>
    </source>
</evidence>
<dbReference type="Pfam" id="PF00324">
    <property type="entry name" value="AA_permease"/>
    <property type="match status" value="1"/>
</dbReference>
<evidence type="ECO:0000259" key="7">
    <source>
        <dbReference type="Pfam" id="PF00324"/>
    </source>
</evidence>
<dbReference type="GeneID" id="80898768"/>
<dbReference type="RefSeq" id="XP_056052594.1">
    <property type="nucleotide sequence ID" value="XM_056200779.1"/>
</dbReference>
<feature type="transmembrane region" description="Helical" evidence="6">
    <location>
        <begin position="41"/>
        <end position="57"/>
    </location>
</feature>
<feature type="transmembrane region" description="Helical" evidence="6">
    <location>
        <begin position="122"/>
        <end position="145"/>
    </location>
</feature>
<feature type="domain" description="Amino acid permease/ SLC12A" evidence="7">
    <location>
        <begin position="40"/>
        <end position="272"/>
    </location>
</feature>
<dbReference type="GO" id="GO:0016020">
    <property type="term" value="C:membrane"/>
    <property type="evidence" value="ECO:0007669"/>
    <property type="project" value="UniProtKB-SubCell"/>
</dbReference>
<dbReference type="KEGG" id="amus:LMH87_011609"/>
<evidence type="ECO:0000256" key="1">
    <source>
        <dbReference type="ARBA" id="ARBA00004141"/>
    </source>
</evidence>
<evidence type="ECO:0000256" key="4">
    <source>
        <dbReference type="ARBA" id="ARBA00023136"/>
    </source>
</evidence>
<dbReference type="GO" id="GO:0015171">
    <property type="term" value="F:amino acid transmembrane transporter activity"/>
    <property type="evidence" value="ECO:0007669"/>
    <property type="project" value="TreeGrafter"/>
</dbReference>
<proteinExistence type="predicted"/>
<comment type="subcellular location">
    <subcellularLocation>
        <location evidence="1">Membrane</location>
        <topology evidence="1">Multi-pass membrane protein</topology>
    </subcellularLocation>
</comment>
<dbReference type="Proteomes" id="UP001144673">
    <property type="component" value="Chromosome 4"/>
</dbReference>
<dbReference type="AlphaFoldDB" id="A0A9W8QA24"/>
<dbReference type="EMBL" id="JAJHUN010000009">
    <property type="protein sequence ID" value="KAJ4150880.1"/>
    <property type="molecule type" value="Genomic_DNA"/>
</dbReference>
<keyword evidence="9" id="KW-1185">Reference proteome</keyword>
<comment type="caution">
    <text evidence="8">The sequence shown here is derived from an EMBL/GenBank/DDBJ whole genome shotgun (WGS) entry which is preliminary data.</text>
</comment>
<evidence type="ECO:0000256" key="5">
    <source>
        <dbReference type="SAM" id="MobiDB-lite"/>
    </source>
</evidence>
<evidence type="ECO:0000256" key="2">
    <source>
        <dbReference type="ARBA" id="ARBA00022692"/>
    </source>
</evidence>
<feature type="compositionally biased region" description="Polar residues" evidence="5">
    <location>
        <begin position="295"/>
        <end position="316"/>
    </location>
</feature>
<dbReference type="InterPro" id="IPR004841">
    <property type="entry name" value="AA-permease/SLC12A_dom"/>
</dbReference>
<feature type="compositionally biased region" description="Basic and acidic residues" evidence="5">
    <location>
        <begin position="1"/>
        <end position="11"/>
    </location>
</feature>
<feature type="transmembrane region" description="Helical" evidence="6">
    <location>
        <begin position="69"/>
        <end position="89"/>
    </location>
</feature>
<evidence type="ECO:0000256" key="6">
    <source>
        <dbReference type="SAM" id="Phobius"/>
    </source>
</evidence>
<keyword evidence="3 6" id="KW-1133">Transmembrane helix</keyword>
<feature type="transmembrane region" description="Helical" evidence="6">
    <location>
        <begin position="231"/>
        <end position="254"/>
    </location>
</feature>
<dbReference type="PANTHER" id="PTHR43341">
    <property type="entry name" value="AMINO ACID PERMEASE"/>
    <property type="match status" value="1"/>
</dbReference>
<name>A0A9W8QA24_AKAMU</name>
<gene>
    <name evidence="8" type="ORF">LMH87_011609</name>
</gene>
<dbReference type="InterPro" id="IPR050524">
    <property type="entry name" value="APC_YAT"/>
</dbReference>